<dbReference type="InterPro" id="IPR002625">
    <property type="entry name" value="Smr_dom"/>
</dbReference>
<evidence type="ECO:0000313" key="4">
    <source>
        <dbReference type="Proteomes" id="UP000663444"/>
    </source>
</evidence>
<proteinExistence type="predicted"/>
<sequence>MSRRPKDSPFGALAALRGRLAPPPTGKPEARPLPPAAAADDADAAALFHAALGNVTPLPADDHAAIERPRPAPLPRPRGEEAEPEPARRAPAPDPNDAAALFRHEMADVTRLSDHGRVEIGRRRAHAIVATLPAALTADARPAPVDEPWLPDDVDDPAALFRHAVGAAAPLPDANRAELARPAPAPHPRQREEDEAAVLREAIAAPLSFEDRIDIGDEGVHLRDGLPRRVLTDLRRGRWVVQAELDLHGLTRDEARSALGHFLHDALEHGYRCVRLIHGKGLGSPGREPVLKHLSRGWLMQREEILAFCQARPHDGGEGALLVLLRAPRNTERP</sequence>
<feature type="compositionally biased region" description="Basic and acidic residues" evidence="1">
    <location>
        <begin position="77"/>
        <end position="88"/>
    </location>
</feature>
<dbReference type="PROSITE" id="PS50828">
    <property type="entry name" value="SMR"/>
    <property type="match status" value="1"/>
</dbReference>
<evidence type="ECO:0000256" key="1">
    <source>
        <dbReference type="SAM" id="MobiDB-lite"/>
    </source>
</evidence>
<organism evidence="3 4">
    <name type="scientific">Azospira restricta</name>
    <dbReference type="NCBI Taxonomy" id="404405"/>
    <lineage>
        <taxon>Bacteria</taxon>
        <taxon>Pseudomonadati</taxon>
        <taxon>Pseudomonadota</taxon>
        <taxon>Betaproteobacteria</taxon>
        <taxon>Rhodocyclales</taxon>
        <taxon>Rhodocyclaceae</taxon>
        <taxon>Azospira</taxon>
    </lineage>
</organism>
<reference evidence="3" key="1">
    <citation type="submission" date="2020-11" db="EMBL/GenBank/DDBJ databases">
        <title>Azospira restricta DSM 18626 genome sequence.</title>
        <authorList>
            <person name="Moe W.M."/>
        </authorList>
    </citation>
    <scope>NUCLEOTIDE SEQUENCE</scope>
    <source>
        <strain evidence="3">DSM 18626</strain>
    </source>
</reference>
<dbReference type="KEGG" id="ares:IWH25_15580"/>
<dbReference type="Gene3D" id="3.30.1370.110">
    <property type="match status" value="1"/>
</dbReference>
<gene>
    <name evidence="3" type="ORF">IWH25_15580</name>
</gene>
<dbReference type="PANTHER" id="PTHR35562:SF2">
    <property type="entry name" value="DNA ENDONUCLEASE SMRA-RELATED"/>
    <property type="match status" value="1"/>
</dbReference>
<dbReference type="SMART" id="SM00463">
    <property type="entry name" value="SMR"/>
    <property type="match status" value="1"/>
</dbReference>
<dbReference type="AlphaFoldDB" id="A0A974PXN8"/>
<dbReference type="Proteomes" id="UP000663444">
    <property type="component" value="Chromosome"/>
</dbReference>
<feature type="compositionally biased region" description="Pro residues" evidence="1">
    <location>
        <begin position="21"/>
        <end position="35"/>
    </location>
</feature>
<feature type="region of interest" description="Disordered" evidence="1">
    <location>
        <begin position="172"/>
        <end position="195"/>
    </location>
</feature>
<feature type="region of interest" description="Disordered" evidence="1">
    <location>
        <begin position="56"/>
        <end position="96"/>
    </location>
</feature>
<dbReference type="PANTHER" id="PTHR35562">
    <property type="entry name" value="DNA ENDONUCLEASE SMRA-RELATED"/>
    <property type="match status" value="1"/>
</dbReference>
<protein>
    <submittedName>
        <fullName evidence="3">Smr/MutS family protein</fullName>
    </submittedName>
</protein>
<evidence type="ECO:0000313" key="3">
    <source>
        <dbReference type="EMBL" id="QRJ63154.1"/>
    </source>
</evidence>
<dbReference type="EMBL" id="CP064781">
    <property type="protein sequence ID" value="QRJ63154.1"/>
    <property type="molecule type" value="Genomic_DNA"/>
</dbReference>
<name>A0A974PXN8_9RHOO</name>
<feature type="region of interest" description="Disordered" evidence="1">
    <location>
        <begin position="1"/>
        <end position="41"/>
    </location>
</feature>
<dbReference type="Pfam" id="PF01713">
    <property type="entry name" value="Smr"/>
    <property type="match status" value="1"/>
</dbReference>
<dbReference type="InterPro" id="IPR036063">
    <property type="entry name" value="Smr_dom_sf"/>
</dbReference>
<keyword evidence="4" id="KW-1185">Reference proteome</keyword>
<feature type="domain" description="Smr" evidence="2">
    <location>
        <begin position="245"/>
        <end position="326"/>
    </location>
</feature>
<evidence type="ECO:0000259" key="2">
    <source>
        <dbReference type="PROSITE" id="PS50828"/>
    </source>
</evidence>
<dbReference type="RefSeq" id="WP_203386682.1">
    <property type="nucleotide sequence ID" value="NZ_CP064781.1"/>
</dbReference>
<feature type="compositionally biased region" description="Basic and acidic residues" evidence="1">
    <location>
        <begin position="60"/>
        <end position="70"/>
    </location>
</feature>
<feature type="compositionally biased region" description="Low complexity" evidence="1">
    <location>
        <begin position="11"/>
        <end position="20"/>
    </location>
</feature>
<dbReference type="SUPFAM" id="SSF160443">
    <property type="entry name" value="SMR domain-like"/>
    <property type="match status" value="1"/>
</dbReference>
<accession>A0A974PXN8</accession>